<evidence type="ECO:0000313" key="1">
    <source>
        <dbReference type="EMBL" id="MBA8829568.1"/>
    </source>
</evidence>
<sequence>MGSDWATQISEIEIAAIAAAGTAQLHKGRTVDCSSDLIVMGSE</sequence>
<dbReference type="AlphaFoldDB" id="A0A7W3JUR4"/>
<gene>
    <name evidence="1" type="ORF">FB555_001677</name>
</gene>
<name>A0A7W3JUR4_9MICO</name>
<keyword evidence="1" id="KW-0830">Ubiquinone</keyword>
<organism evidence="1 2">
    <name type="scientific">Alpinimonas psychrophila</name>
    <dbReference type="NCBI Taxonomy" id="748908"/>
    <lineage>
        <taxon>Bacteria</taxon>
        <taxon>Bacillati</taxon>
        <taxon>Actinomycetota</taxon>
        <taxon>Actinomycetes</taxon>
        <taxon>Micrococcales</taxon>
        <taxon>Microbacteriaceae</taxon>
        <taxon>Alpinimonas</taxon>
    </lineage>
</organism>
<protein>
    <submittedName>
        <fullName evidence="1">Putative unusual protein kinase regulating ubiquinone biosynthesis (AarF/ABC1/UbiB family)</fullName>
    </submittedName>
</protein>
<keyword evidence="1" id="KW-0808">Transferase</keyword>
<dbReference type="EMBL" id="JACGWU010000005">
    <property type="protein sequence ID" value="MBA8829568.1"/>
    <property type="molecule type" value="Genomic_DNA"/>
</dbReference>
<dbReference type="Proteomes" id="UP000524237">
    <property type="component" value="Unassembled WGS sequence"/>
</dbReference>
<keyword evidence="2" id="KW-1185">Reference proteome</keyword>
<evidence type="ECO:0000313" key="2">
    <source>
        <dbReference type="Proteomes" id="UP000524237"/>
    </source>
</evidence>
<dbReference type="GO" id="GO:0016301">
    <property type="term" value="F:kinase activity"/>
    <property type="evidence" value="ECO:0007669"/>
    <property type="project" value="UniProtKB-KW"/>
</dbReference>
<reference evidence="1 2" key="1">
    <citation type="submission" date="2020-07" db="EMBL/GenBank/DDBJ databases">
        <title>Sequencing the genomes of 1000 actinobacteria strains.</title>
        <authorList>
            <person name="Klenk H.-P."/>
        </authorList>
    </citation>
    <scope>NUCLEOTIDE SEQUENCE [LARGE SCALE GENOMIC DNA]</scope>
    <source>
        <strain evidence="1 2">DSM 23737</strain>
    </source>
</reference>
<keyword evidence="1" id="KW-0418">Kinase</keyword>
<comment type="caution">
    <text evidence="1">The sequence shown here is derived from an EMBL/GenBank/DDBJ whole genome shotgun (WGS) entry which is preliminary data.</text>
</comment>
<accession>A0A7W3JUR4</accession>
<proteinExistence type="predicted"/>